<reference evidence="4 5" key="1">
    <citation type="submission" date="2017-01" db="EMBL/GenBank/DDBJ databases">
        <authorList>
            <person name="Mah S.A."/>
            <person name="Swanson W.J."/>
            <person name="Moy G.W."/>
            <person name="Vacquier V.D."/>
        </authorList>
    </citation>
    <scope>NUCLEOTIDE SEQUENCE [LARGE SCALE GENOMIC DNA]</scope>
    <source>
        <strain evidence="4 5">DSM 18014</strain>
    </source>
</reference>
<sequence>MKDLIKISFLAIILLCVFSCKTQQFSAPEFGKREAGKDIQIKKVNNFRTVGSIKNIDGRTLKEGKLYRSGNLYKLKNTSFKQLENLGIRKIIDLRNSKEIAKKPDHLPEGIVYKNYSAFEDKGDQLDQAKKLVLKGKVNGADADKRMLDFYKDYVTENPEIIRKIITEILESDQPVLYHCTAGKDRTGITTALILTILKFDKEAIYNDYLLSNNYRKKLIDKRLYLADNLHFLYPKMDITVLKKLSWIETAYLDAAFNEINNKYGSTDRYIQEVLKISENKRQEYILKFTY</sequence>
<name>A0A1N7QMP6_9FLAO</name>
<dbReference type="AlphaFoldDB" id="A0A1N7QMP6"/>
<dbReference type="EMBL" id="FTOV01000014">
    <property type="protein sequence ID" value="SIT24152.1"/>
    <property type="molecule type" value="Genomic_DNA"/>
</dbReference>
<evidence type="ECO:0000259" key="3">
    <source>
        <dbReference type="PROSITE" id="PS50056"/>
    </source>
</evidence>
<evidence type="ECO:0000256" key="2">
    <source>
        <dbReference type="SAM" id="SignalP"/>
    </source>
</evidence>
<organism evidence="4 5">
    <name type="scientific">Chryseobacterium gambrini</name>
    <dbReference type="NCBI Taxonomy" id="373672"/>
    <lineage>
        <taxon>Bacteria</taxon>
        <taxon>Pseudomonadati</taxon>
        <taxon>Bacteroidota</taxon>
        <taxon>Flavobacteriia</taxon>
        <taxon>Flavobacteriales</taxon>
        <taxon>Weeksellaceae</taxon>
        <taxon>Chryseobacterium group</taxon>
        <taxon>Chryseobacterium</taxon>
    </lineage>
</organism>
<dbReference type="Proteomes" id="UP000185781">
    <property type="component" value="Unassembled WGS sequence"/>
</dbReference>
<gene>
    <name evidence="4" type="ORF">SAMN05421785_11438</name>
</gene>
<proteinExistence type="inferred from homology"/>
<evidence type="ECO:0000256" key="1">
    <source>
        <dbReference type="ARBA" id="ARBA00009580"/>
    </source>
</evidence>
<dbReference type="InterPro" id="IPR000387">
    <property type="entry name" value="Tyr_Pase_dom"/>
</dbReference>
<dbReference type="Pfam" id="PF13350">
    <property type="entry name" value="Y_phosphatase3"/>
    <property type="match status" value="1"/>
</dbReference>
<dbReference type="InterPro" id="IPR029021">
    <property type="entry name" value="Prot-tyrosine_phosphatase-like"/>
</dbReference>
<keyword evidence="2" id="KW-0732">Signal</keyword>
<comment type="similarity">
    <text evidence="1">Belongs to the protein-tyrosine phosphatase family.</text>
</comment>
<protein>
    <submittedName>
        <fullName evidence="4">Protein-tyrosine phosphatase</fullName>
    </submittedName>
</protein>
<evidence type="ECO:0000313" key="5">
    <source>
        <dbReference type="Proteomes" id="UP000185781"/>
    </source>
</evidence>
<dbReference type="PANTHER" id="PTHR31126">
    <property type="entry name" value="TYROSINE-PROTEIN PHOSPHATASE"/>
    <property type="match status" value="1"/>
</dbReference>
<dbReference type="RefSeq" id="WP_076395564.1">
    <property type="nucleotide sequence ID" value="NZ_FTOV01000014.1"/>
</dbReference>
<dbReference type="Gene3D" id="3.90.190.10">
    <property type="entry name" value="Protein tyrosine phosphatase superfamily"/>
    <property type="match status" value="1"/>
</dbReference>
<dbReference type="PANTHER" id="PTHR31126:SF1">
    <property type="entry name" value="TYROSINE SPECIFIC PROTEIN PHOSPHATASES DOMAIN-CONTAINING PROTEIN"/>
    <property type="match status" value="1"/>
</dbReference>
<feature type="domain" description="Tyrosine specific protein phosphatases" evidence="3">
    <location>
        <begin position="156"/>
        <end position="195"/>
    </location>
</feature>
<feature type="chain" id="PRO_5009944035" evidence="2">
    <location>
        <begin position="27"/>
        <end position="291"/>
    </location>
</feature>
<dbReference type="PROSITE" id="PS50056">
    <property type="entry name" value="TYR_PHOSPHATASE_2"/>
    <property type="match status" value="1"/>
</dbReference>
<dbReference type="InterPro" id="IPR026893">
    <property type="entry name" value="Tyr/Ser_Pase_IphP-type"/>
</dbReference>
<dbReference type="STRING" id="373672.SAMN05421785_11438"/>
<dbReference type="GO" id="GO:0004721">
    <property type="term" value="F:phosphoprotein phosphatase activity"/>
    <property type="evidence" value="ECO:0007669"/>
    <property type="project" value="InterPro"/>
</dbReference>
<feature type="signal peptide" evidence="2">
    <location>
        <begin position="1"/>
        <end position="26"/>
    </location>
</feature>
<evidence type="ECO:0000313" key="4">
    <source>
        <dbReference type="EMBL" id="SIT24152.1"/>
    </source>
</evidence>
<dbReference type="SUPFAM" id="SSF52799">
    <property type="entry name" value="(Phosphotyrosine protein) phosphatases II"/>
    <property type="match status" value="1"/>
</dbReference>
<dbReference type="OrthoDB" id="1188001at2"/>
<accession>A0A1N7QMP6</accession>